<comment type="caution">
    <text evidence="3">The sequence shown here is derived from an EMBL/GenBank/DDBJ whole genome shotgun (WGS) entry which is preliminary data.</text>
</comment>
<dbReference type="EMBL" id="JARBHB010000002">
    <property type="protein sequence ID" value="KAJ8891435.1"/>
    <property type="molecule type" value="Genomic_DNA"/>
</dbReference>
<gene>
    <name evidence="3" type="ORF">PR048_003963</name>
</gene>
<evidence type="ECO:0000313" key="3">
    <source>
        <dbReference type="EMBL" id="KAJ8891435.1"/>
    </source>
</evidence>
<evidence type="ECO:0000313" key="4">
    <source>
        <dbReference type="Proteomes" id="UP001159363"/>
    </source>
</evidence>
<name>A0ABQ9I451_9NEOP</name>
<feature type="region of interest" description="Disordered" evidence="1">
    <location>
        <begin position="1"/>
        <end position="53"/>
    </location>
</feature>
<evidence type="ECO:0000256" key="1">
    <source>
        <dbReference type="SAM" id="MobiDB-lite"/>
    </source>
</evidence>
<dbReference type="InterPro" id="IPR029526">
    <property type="entry name" value="PGBD"/>
</dbReference>
<organism evidence="3 4">
    <name type="scientific">Dryococelus australis</name>
    <dbReference type="NCBI Taxonomy" id="614101"/>
    <lineage>
        <taxon>Eukaryota</taxon>
        <taxon>Metazoa</taxon>
        <taxon>Ecdysozoa</taxon>
        <taxon>Arthropoda</taxon>
        <taxon>Hexapoda</taxon>
        <taxon>Insecta</taxon>
        <taxon>Pterygota</taxon>
        <taxon>Neoptera</taxon>
        <taxon>Polyneoptera</taxon>
        <taxon>Phasmatodea</taxon>
        <taxon>Verophasmatodea</taxon>
        <taxon>Anareolatae</taxon>
        <taxon>Phasmatidae</taxon>
        <taxon>Eurycanthinae</taxon>
        <taxon>Dryococelus</taxon>
    </lineage>
</organism>
<dbReference type="Proteomes" id="UP001159363">
    <property type="component" value="Chromosome 2"/>
</dbReference>
<proteinExistence type="predicted"/>
<dbReference type="Pfam" id="PF13843">
    <property type="entry name" value="DDE_Tnp_1_7"/>
    <property type="match status" value="1"/>
</dbReference>
<feature type="compositionally biased region" description="Polar residues" evidence="1">
    <location>
        <begin position="16"/>
        <end position="34"/>
    </location>
</feature>
<keyword evidence="4" id="KW-1185">Reference proteome</keyword>
<accession>A0ABQ9I451</accession>
<sequence length="131" mass="14457">MSSKPKNLDEMDNVSDEGSQVSDVSTENSDHQTNSEISCSSSENEDESSTDNALQFRLAELEAFFGLLYLSGVSKSNHEDTRSLFATDGTGRDIFRATMSKNRFLFLSATLRFDDASIRDERNETGPLAGI</sequence>
<evidence type="ECO:0000259" key="2">
    <source>
        <dbReference type="Pfam" id="PF13843"/>
    </source>
</evidence>
<reference evidence="3 4" key="1">
    <citation type="submission" date="2023-02" db="EMBL/GenBank/DDBJ databases">
        <title>LHISI_Scaffold_Assembly.</title>
        <authorList>
            <person name="Stuart O.P."/>
            <person name="Cleave R."/>
            <person name="Magrath M.J.L."/>
            <person name="Mikheyev A.S."/>
        </authorList>
    </citation>
    <scope>NUCLEOTIDE SEQUENCE [LARGE SCALE GENOMIC DNA]</scope>
    <source>
        <strain evidence="3">Daus_M_001</strain>
        <tissue evidence="3">Leg muscle</tissue>
    </source>
</reference>
<protein>
    <recommendedName>
        <fullName evidence="2">PiggyBac transposable element-derived protein domain-containing protein</fullName>
    </recommendedName>
</protein>
<feature type="domain" description="PiggyBac transposable element-derived protein" evidence="2">
    <location>
        <begin position="45"/>
        <end position="126"/>
    </location>
</feature>